<evidence type="ECO:0000256" key="8">
    <source>
        <dbReference type="SAM" id="MobiDB-lite"/>
    </source>
</evidence>
<sequence length="1824" mass="195313">MTPEHGAPASTQPEGAGLGAGAHAELCDGRGGDRLHVQFAGPDLRRRPHGHRRRRPWAGPAGATDFQAAAVGTPLVRLRPRRGAGRLRQQPGAAGPGGMDYLRGPATFFAAGTGARRHRVHRGRHRPGDQPGACLYIVARRQQYEYARSAGQRHGRLAGLGCGAGVGRHHLLHGLDADRPAAVAVRGAADFKIHSERAARVVPLPDGRRAGADRLPGRGRRPRAHRRRVLGARPARVGHVARRTGADRPRGNRRTAALARDPACDQGHAARQARHRPHHAAGRGGPAALRDAGAGFPPVLQGQRPAAISLLPVLRIERGKRHRQLHVPGARWRGDQARRFCGVVHRHQSQQRSEHHQVRDDRRSAHVHRAQPGSQAGGGNPHRAGQHGAVDDAARTETECPYHLHAVVQADVGRASDLPPRRLRHSVAGLGPLRRTASRWHDDGAVLGAGAPRLRGRLPRPPAGAVDRRPRTSADLNHSGSVGLALAAARFLHPRHFRDRAQRFLQGGGGADFGGEGHAGKALGALRVDADDVDFFTREHFRDIAQQPLAVVGQHEDVDRVHGVGHRAAPFGDDHALGRLGAHFRKVLARGAVDRDALAARDETDDAVRRRRLAALGQLRHQAFGAHDQHARLGALLRARRPALAQENLVHRLHRFAAVVQRVFDVAQAELVLAHGQEQVVDLGKAQLVGQRFQVDGRLALALQGFLDHGPAVRQRFLHVDGVEPGADFRPRAGGHRVLVAEPVARRPGRARCALGRDDLAGLAVFQLGIQRDHDAIDARAAAAVADVAVQVVGEIDGRGAHRQFDHARLRRQDKNAVVERGGLELFHPFALLVFLAHHRFGHVGLPRQQLAQPGDFLFVLLADGVGAALLVAPVRSDAVLGKAVHFLGADLHFQRPAVLGSDHRVQRLVAVRLGTRNIVVEFLGDRGPDIVHHAQHRVAGLDVGHDHAKRAHIVQVGKVQLLALHLAPDGIDVLGPAEHLGFDTGRRHFRLQAGNRVGDKAFAHHALFFQHLGDAFIGVRLDEAERQVFQLPLHVVTHDASRTSTTRMSDAMASSILRSVSTCATACWAALRPRAGAPGAGWVCVSSRRRINWRTPATRSPTSVPKRGSISGASAGSSRVSSNTSPAMRVSTSLRMNASVAATPVAKSMAGWPLVVTRSAYAVPAKSRADCMRTQSSGDRPDIKGFDVADAALVSAVVDTMMVLTLCGDDDDFDAPVGIGQSGLHRRARRRVAAGNPGVVRFVHAVVIGQVGQVDLAAEDAGLVAAGFGQQPVDVGQHLAGLAADVETGVVGHLAGQKFPGDRDLVVVDERGRMAHVGQFHQRRAGPALGHHLRGLAREQVGVGAAHQQRGARDGVRQPHVVVAYPFAVAVLAQHVGGQLVPLLFGVLAERLRDIADELRALVEAVETHVLTDVVADALQGARLEHRADIVEHQFADRVAGQRSETEPDQAAHRRAEPVDRLLRAAIGDARQQRDHIAHVLRNAVKLRIREPSGAAAAHDVGADHAVVAGQRPGQVVEVVADAGQRARRMLRSSISLRSCGFLDRIFSTRSISNPHEDTMANNTLNGKTALVTGSTSGIGLGIARSLAQEGANVLLNGFGDAKEIDQLQQDLAREFGVQVAYHNADMSKPAEIAALIAFAGEKFGGVDILVNNAGIQFVANVEDFPAEKWDAIIAINLTSAFHTSRLVLPRMREKNWGRIINLASTHGLVASSGKAAYVAAKHGLIGLTKVTALETATTGVTANAICPGFVLTPLVQKQVDDRAAKNGISIEEAKTALLSDKQPSGEFVTPEELGALAVFLCSDAARQVRGAAWNMDGGWVAQ</sequence>
<dbReference type="InterPro" id="IPR002347">
    <property type="entry name" value="SDR_fam"/>
</dbReference>
<keyword evidence="4" id="KW-0444">Lipid biosynthesis</keyword>
<proteinExistence type="inferred from homology"/>
<feature type="compositionally biased region" description="Low complexity" evidence="8">
    <location>
        <begin position="1108"/>
        <end position="1123"/>
    </location>
</feature>
<comment type="catalytic activity">
    <reaction evidence="7">
        <text>a (3R)-hydroxyacyl-[ACP] + NADP(+) = a 3-oxoacyl-[ACP] + NADPH + H(+)</text>
        <dbReference type="Rhea" id="RHEA:17397"/>
        <dbReference type="Rhea" id="RHEA-COMP:9916"/>
        <dbReference type="Rhea" id="RHEA-COMP:9945"/>
        <dbReference type="ChEBI" id="CHEBI:15378"/>
        <dbReference type="ChEBI" id="CHEBI:57783"/>
        <dbReference type="ChEBI" id="CHEBI:58349"/>
        <dbReference type="ChEBI" id="CHEBI:78776"/>
        <dbReference type="ChEBI" id="CHEBI:78827"/>
        <dbReference type="EC" id="1.1.1.100"/>
    </reaction>
</comment>
<dbReference type="InterPro" id="IPR020904">
    <property type="entry name" value="Sc_DH/Rdtase_CS"/>
</dbReference>
<feature type="compositionally biased region" description="Basic residues" evidence="8">
    <location>
        <begin position="46"/>
        <end position="56"/>
    </location>
</feature>
<feature type="region of interest" description="Disordered" evidence="8">
    <location>
        <begin position="451"/>
        <end position="477"/>
    </location>
</feature>
<organism evidence="9">
    <name type="scientific">Tanacetum cinerariifolium</name>
    <name type="common">Dalmatian daisy</name>
    <name type="synonym">Chrysanthemum cinerariifolium</name>
    <dbReference type="NCBI Taxonomy" id="118510"/>
    <lineage>
        <taxon>Eukaryota</taxon>
        <taxon>Viridiplantae</taxon>
        <taxon>Streptophyta</taxon>
        <taxon>Embryophyta</taxon>
        <taxon>Tracheophyta</taxon>
        <taxon>Spermatophyta</taxon>
        <taxon>Magnoliopsida</taxon>
        <taxon>eudicotyledons</taxon>
        <taxon>Gunneridae</taxon>
        <taxon>Pentapetalae</taxon>
        <taxon>asterids</taxon>
        <taxon>campanulids</taxon>
        <taxon>Asterales</taxon>
        <taxon>Asteraceae</taxon>
        <taxon>Asteroideae</taxon>
        <taxon>Anthemideae</taxon>
        <taxon>Anthemidinae</taxon>
        <taxon>Tanacetum</taxon>
    </lineage>
</organism>
<dbReference type="Pfam" id="PF00106">
    <property type="entry name" value="adh_short"/>
    <property type="match status" value="1"/>
</dbReference>
<feature type="compositionally biased region" description="Basic and acidic residues" evidence="8">
    <location>
        <begin position="206"/>
        <end position="216"/>
    </location>
</feature>
<comment type="similarity">
    <text evidence="2">Belongs to the short-chain dehydrogenases/reductases (SDR) family.</text>
</comment>
<keyword evidence="6" id="KW-0443">Lipid metabolism</keyword>
<evidence type="ECO:0000313" key="9">
    <source>
        <dbReference type="EMBL" id="GEU28249.1"/>
    </source>
</evidence>
<dbReference type="InterPro" id="IPR036291">
    <property type="entry name" value="NAD(P)-bd_dom_sf"/>
</dbReference>
<evidence type="ECO:0000256" key="2">
    <source>
        <dbReference type="ARBA" id="ARBA00006484"/>
    </source>
</evidence>
<dbReference type="GO" id="GO:0004316">
    <property type="term" value="F:3-oxoacyl-[acyl-carrier-protein] reductase (NADPH) activity"/>
    <property type="evidence" value="ECO:0007669"/>
    <property type="project" value="UniProtKB-EC"/>
</dbReference>
<dbReference type="InterPro" id="IPR050259">
    <property type="entry name" value="SDR"/>
</dbReference>
<evidence type="ECO:0000256" key="5">
    <source>
        <dbReference type="ARBA" id="ARBA00022832"/>
    </source>
</evidence>
<accession>A0A699GEA6</accession>
<feature type="region of interest" description="Disordered" evidence="8">
    <location>
        <begin position="1"/>
        <end position="24"/>
    </location>
</feature>
<dbReference type="PANTHER" id="PTHR42879:SF2">
    <property type="entry name" value="3-OXOACYL-[ACYL-CARRIER-PROTEIN] REDUCTASE FABG"/>
    <property type="match status" value="1"/>
</dbReference>
<dbReference type="PRINTS" id="PR00080">
    <property type="entry name" value="SDRFAMILY"/>
</dbReference>
<dbReference type="NCBIfam" id="TIGR01963">
    <property type="entry name" value="PHB_DH"/>
    <property type="match status" value="1"/>
</dbReference>
<reference evidence="9" key="1">
    <citation type="journal article" date="2019" name="Sci. Rep.">
        <title>Draft genome of Tanacetum cinerariifolium, the natural source of mosquito coil.</title>
        <authorList>
            <person name="Yamashiro T."/>
            <person name="Shiraishi A."/>
            <person name="Satake H."/>
            <person name="Nakayama K."/>
        </authorList>
    </citation>
    <scope>NUCLEOTIDE SEQUENCE</scope>
</reference>
<dbReference type="CDD" id="cd08940">
    <property type="entry name" value="HBDH_SDR_c"/>
    <property type="match status" value="1"/>
</dbReference>
<dbReference type="SUPFAM" id="SSF51735">
    <property type="entry name" value="NAD(P)-binding Rossmann-fold domains"/>
    <property type="match status" value="1"/>
</dbReference>
<evidence type="ECO:0000256" key="7">
    <source>
        <dbReference type="ARBA" id="ARBA00048508"/>
    </source>
</evidence>
<evidence type="ECO:0000256" key="4">
    <source>
        <dbReference type="ARBA" id="ARBA00022516"/>
    </source>
</evidence>
<name>A0A699GEA6_TANCI</name>
<dbReference type="PRINTS" id="PR00081">
    <property type="entry name" value="GDHRDH"/>
</dbReference>
<protein>
    <recommendedName>
        <fullName evidence="3">3-oxoacyl-[acyl-carrier-protein] reductase</fullName>
        <ecNumber evidence="3">1.1.1.100</ecNumber>
    </recommendedName>
</protein>
<feature type="region of interest" description="Disordered" evidence="8">
    <location>
        <begin position="39"/>
        <end position="62"/>
    </location>
</feature>
<feature type="region of interest" description="Disordered" evidence="8">
    <location>
        <begin position="206"/>
        <end position="225"/>
    </location>
</feature>
<dbReference type="Gene3D" id="3.40.50.720">
    <property type="entry name" value="NAD(P)-binding Rossmann-like Domain"/>
    <property type="match status" value="1"/>
</dbReference>
<dbReference type="InterPro" id="IPR011294">
    <property type="entry name" value="3-OHbutyrate_DH"/>
</dbReference>
<dbReference type="PANTHER" id="PTHR42879">
    <property type="entry name" value="3-OXOACYL-(ACYL-CARRIER-PROTEIN) REDUCTASE"/>
    <property type="match status" value="1"/>
</dbReference>
<gene>
    <name evidence="9" type="ORF">Tci_000227</name>
</gene>
<comment type="pathway">
    <text evidence="1">Lipid metabolism; fatty acid biosynthesis.</text>
</comment>
<comment type="caution">
    <text evidence="9">The sequence shown here is derived from an EMBL/GenBank/DDBJ whole genome shotgun (WGS) entry which is preliminary data.</text>
</comment>
<feature type="compositionally biased region" description="Basic residues" evidence="8">
    <location>
        <begin position="271"/>
        <end position="281"/>
    </location>
</feature>
<dbReference type="EC" id="1.1.1.100" evidence="3"/>
<dbReference type="GO" id="GO:0006633">
    <property type="term" value="P:fatty acid biosynthetic process"/>
    <property type="evidence" value="ECO:0007669"/>
    <property type="project" value="UniProtKB-KW"/>
</dbReference>
<feature type="region of interest" description="Disordered" evidence="8">
    <location>
        <begin position="238"/>
        <end position="300"/>
    </location>
</feature>
<feature type="region of interest" description="Disordered" evidence="8">
    <location>
        <begin position="1096"/>
        <end position="1129"/>
    </location>
</feature>
<dbReference type="GO" id="GO:0003858">
    <property type="term" value="F:3-hydroxybutyrate dehydrogenase activity"/>
    <property type="evidence" value="ECO:0007669"/>
    <property type="project" value="InterPro"/>
</dbReference>
<feature type="region of interest" description="Disordered" evidence="8">
    <location>
        <begin position="343"/>
        <end position="390"/>
    </location>
</feature>
<dbReference type="PROSITE" id="PS00061">
    <property type="entry name" value="ADH_SHORT"/>
    <property type="match status" value="1"/>
</dbReference>
<evidence type="ECO:0000256" key="6">
    <source>
        <dbReference type="ARBA" id="ARBA00023160"/>
    </source>
</evidence>
<feature type="compositionally biased region" description="Basic and acidic residues" evidence="8">
    <location>
        <begin position="352"/>
        <end position="364"/>
    </location>
</feature>
<keyword evidence="6" id="KW-0275">Fatty acid biosynthesis</keyword>
<dbReference type="NCBIfam" id="NF009093">
    <property type="entry name" value="PRK12429.1"/>
    <property type="match status" value="1"/>
</dbReference>
<evidence type="ECO:0000256" key="3">
    <source>
        <dbReference type="ARBA" id="ARBA00012948"/>
    </source>
</evidence>
<evidence type="ECO:0000256" key="1">
    <source>
        <dbReference type="ARBA" id="ARBA00005194"/>
    </source>
</evidence>
<feature type="compositionally biased region" description="Low complexity" evidence="8">
    <location>
        <begin position="286"/>
        <end position="295"/>
    </location>
</feature>
<keyword evidence="5" id="KW-0276">Fatty acid metabolism</keyword>
<dbReference type="FunFam" id="3.40.50.720:FF:000084">
    <property type="entry name" value="Short-chain dehydrogenase reductase"/>
    <property type="match status" value="1"/>
</dbReference>
<dbReference type="EMBL" id="BKCJ010000003">
    <property type="protein sequence ID" value="GEU28249.1"/>
    <property type="molecule type" value="Genomic_DNA"/>
</dbReference>